<organism evidence="2 3">
    <name type="scientific">Thermonema lapsum</name>
    <dbReference type="NCBI Taxonomy" id="28195"/>
    <lineage>
        <taxon>Bacteria</taxon>
        <taxon>Pseudomonadati</taxon>
        <taxon>Bacteroidota</taxon>
        <taxon>Cytophagia</taxon>
        <taxon>Cytophagales</taxon>
        <taxon>Thermonemataceae</taxon>
        <taxon>Thermonema</taxon>
    </lineage>
</organism>
<protein>
    <submittedName>
        <fullName evidence="2">Copper chaperone CopZ</fullName>
    </submittedName>
</protein>
<gene>
    <name evidence="2" type="ORF">FHS56_002179</name>
</gene>
<dbReference type="SUPFAM" id="SSF55008">
    <property type="entry name" value="HMA, heavy metal-associated domain"/>
    <property type="match status" value="1"/>
</dbReference>
<evidence type="ECO:0000313" key="2">
    <source>
        <dbReference type="EMBL" id="NIK74650.1"/>
    </source>
</evidence>
<comment type="caution">
    <text evidence="2">The sequence shown here is derived from an EMBL/GenBank/DDBJ whole genome shotgun (WGS) entry which is preliminary data.</text>
</comment>
<dbReference type="AlphaFoldDB" id="A0A846MTL9"/>
<dbReference type="EMBL" id="JAASRN010000004">
    <property type="protein sequence ID" value="NIK74650.1"/>
    <property type="molecule type" value="Genomic_DNA"/>
</dbReference>
<sequence length="175" mass="19370">MLKNQICLLLLGLLHIGGYAQQIKRVELGIDGLTCSQCMRSVEIALRKQPGVEAVRVDLQATTAYVETNERLQLPLLKHAVEQAGFSVRSVALFFASPLSITSCMKQGGGCLVWLQEEENTAACQKVYVAGRTILSKRAYKQWARRHLLPAQACADCLSNVWYVSKAPYDETAVK</sequence>
<dbReference type="Gene3D" id="3.30.70.100">
    <property type="match status" value="1"/>
</dbReference>
<reference evidence="2 3" key="1">
    <citation type="submission" date="2020-03" db="EMBL/GenBank/DDBJ databases">
        <title>Genomic Encyclopedia of Type Strains, Phase IV (KMG-IV): sequencing the most valuable type-strain genomes for metagenomic binning, comparative biology and taxonomic classification.</title>
        <authorList>
            <person name="Goeker M."/>
        </authorList>
    </citation>
    <scope>NUCLEOTIDE SEQUENCE [LARGE SCALE GENOMIC DNA]</scope>
    <source>
        <strain evidence="2 3">DSM 5718</strain>
    </source>
</reference>
<dbReference type="CDD" id="cd00371">
    <property type="entry name" value="HMA"/>
    <property type="match status" value="1"/>
</dbReference>
<dbReference type="RefSeq" id="WP_166920620.1">
    <property type="nucleotide sequence ID" value="NZ_JAASRN010000004.1"/>
</dbReference>
<dbReference type="PROSITE" id="PS50846">
    <property type="entry name" value="HMA_2"/>
    <property type="match status" value="1"/>
</dbReference>
<name>A0A846MTL9_9BACT</name>
<accession>A0A846MTL9</accession>
<dbReference type="GO" id="GO:0046872">
    <property type="term" value="F:metal ion binding"/>
    <property type="evidence" value="ECO:0007669"/>
    <property type="project" value="InterPro"/>
</dbReference>
<feature type="domain" description="HMA" evidence="1">
    <location>
        <begin position="24"/>
        <end position="89"/>
    </location>
</feature>
<dbReference type="InterPro" id="IPR036163">
    <property type="entry name" value="HMA_dom_sf"/>
</dbReference>
<evidence type="ECO:0000313" key="3">
    <source>
        <dbReference type="Proteomes" id="UP000537126"/>
    </source>
</evidence>
<keyword evidence="3" id="KW-1185">Reference proteome</keyword>
<dbReference type="InterPro" id="IPR006121">
    <property type="entry name" value="HMA_dom"/>
</dbReference>
<dbReference type="Pfam" id="PF00403">
    <property type="entry name" value="HMA"/>
    <property type="match status" value="1"/>
</dbReference>
<proteinExistence type="predicted"/>
<dbReference type="Proteomes" id="UP000537126">
    <property type="component" value="Unassembled WGS sequence"/>
</dbReference>
<evidence type="ECO:0000259" key="1">
    <source>
        <dbReference type="PROSITE" id="PS50846"/>
    </source>
</evidence>